<evidence type="ECO:0000313" key="6">
    <source>
        <dbReference type="Proteomes" id="UP000652761"/>
    </source>
</evidence>
<organism evidence="5 6">
    <name type="scientific">Colocasia esculenta</name>
    <name type="common">Wild taro</name>
    <name type="synonym">Arum esculentum</name>
    <dbReference type="NCBI Taxonomy" id="4460"/>
    <lineage>
        <taxon>Eukaryota</taxon>
        <taxon>Viridiplantae</taxon>
        <taxon>Streptophyta</taxon>
        <taxon>Embryophyta</taxon>
        <taxon>Tracheophyta</taxon>
        <taxon>Spermatophyta</taxon>
        <taxon>Magnoliopsida</taxon>
        <taxon>Liliopsida</taxon>
        <taxon>Araceae</taxon>
        <taxon>Aroideae</taxon>
        <taxon>Colocasieae</taxon>
        <taxon>Colocasia</taxon>
    </lineage>
</organism>
<dbReference type="Gene3D" id="3.30.1390.10">
    <property type="match status" value="1"/>
</dbReference>
<keyword evidence="6" id="KW-1185">Reference proteome</keyword>
<reference evidence="5" key="1">
    <citation type="submission" date="2017-07" db="EMBL/GenBank/DDBJ databases">
        <title>Taro Niue Genome Assembly and Annotation.</title>
        <authorList>
            <person name="Atibalentja N."/>
            <person name="Keating K."/>
            <person name="Fields C.J."/>
        </authorList>
    </citation>
    <scope>NUCLEOTIDE SEQUENCE</scope>
    <source>
        <strain evidence="5">Niue_2</strain>
        <tissue evidence="5">Leaf</tissue>
    </source>
</reference>
<dbReference type="InterPro" id="IPR013823">
    <property type="entry name" value="Ribosomal_bL12_C"/>
</dbReference>
<dbReference type="GO" id="GO:1990904">
    <property type="term" value="C:ribonucleoprotein complex"/>
    <property type="evidence" value="ECO:0007669"/>
    <property type="project" value="UniProtKB-KW"/>
</dbReference>
<dbReference type="OrthoDB" id="250175at2759"/>
<feature type="domain" description="Large ribosomal subunit protein bL12 C-terminal" evidence="4">
    <location>
        <begin position="122"/>
        <end position="188"/>
    </location>
</feature>
<comment type="similarity">
    <text evidence="1">Belongs to the bacterial ribosomal protein bL12 family.</text>
</comment>
<dbReference type="GO" id="GO:0005840">
    <property type="term" value="C:ribosome"/>
    <property type="evidence" value="ECO:0007669"/>
    <property type="project" value="UniProtKB-KW"/>
</dbReference>
<dbReference type="Pfam" id="PF00542">
    <property type="entry name" value="Ribosomal_L12"/>
    <property type="match status" value="1"/>
</dbReference>
<dbReference type="FunFam" id="3.30.1390.10:FF:000001">
    <property type="entry name" value="50S ribosomal protein L7/L12"/>
    <property type="match status" value="1"/>
</dbReference>
<dbReference type="HAMAP" id="MF_00368">
    <property type="entry name" value="Ribosomal_bL12"/>
    <property type="match status" value="1"/>
</dbReference>
<dbReference type="GO" id="GO:0003729">
    <property type="term" value="F:mRNA binding"/>
    <property type="evidence" value="ECO:0007669"/>
    <property type="project" value="TreeGrafter"/>
</dbReference>
<sequence>MRLPVPTRASASRSSLLGLFSPYGSSSRIVPPFSGSSPFSSPNYSSGATAGETRTQKLERIADELLDLNKLERHDYTVLFGLKLGLNRWGPAVAVSPSASGAGTEGAKGAGAAVAAAEKSTFDVKLEKFDAAGKIRVIKEVRGFTDLGLKEAKDLVEKAPVVVKKQVTKEEAEQIAAKLKGVGATVVLE</sequence>
<dbReference type="GO" id="GO:0006412">
    <property type="term" value="P:translation"/>
    <property type="evidence" value="ECO:0007669"/>
    <property type="project" value="InterPro"/>
</dbReference>
<accession>A0A843UK84</accession>
<dbReference type="InterPro" id="IPR014719">
    <property type="entry name" value="Ribosomal_bL12_C/ClpS-like"/>
</dbReference>
<evidence type="ECO:0000256" key="3">
    <source>
        <dbReference type="ARBA" id="ARBA00023274"/>
    </source>
</evidence>
<evidence type="ECO:0000256" key="2">
    <source>
        <dbReference type="ARBA" id="ARBA00022980"/>
    </source>
</evidence>
<dbReference type="Proteomes" id="UP000652761">
    <property type="component" value="Unassembled WGS sequence"/>
</dbReference>
<dbReference type="PANTHER" id="PTHR45987">
    <property type="entry name" value="39S RIBOSOMAL PROTEIN L12"/>
    <property type="match status" value="1"/>
</dbReference>
<protein>
    <recommendedName>
        <fullName evidence="4">Large ribosomal subunit protein bL12 C-terminal domain-containing protein</fullName>
    </recommendedName>
</protein>
<gene>
    <name evidence="5" type="ORF">Taro_019072</name>
</gene>
<dbReference type="CDD" id="cd00387">
    <property type="entry name" value="Ribosomal_L7_L12"/>
    <property type="match status" value="1"/>
</dbReference>
<dbReference type="PANTHER" id="PTHR45987:SF11">
    <property type="entry name" value="OS07G0626100 PROTEIN"/>
    <property type="match status" value="1"/>
</dbReference>
<dbReference type="AlphaFoldDB" id="A0A843UK84"/>
<dbReference type="EMBL" id="NMUH01000909">
    <property type="protein sequence ID" value="MQL86542.1"/>
    <property type="molecule type" value="Genomic_DNA"/>
</dbReference>
<evidence type="ECO:0000259" key="4">
    <source>
        <dbReference type="Pfam" id="PF00542"/>
    </source>
</evidence>
<evidence type="ECO:0000313" key="5">
    <source>
        <dbReference type="EMBL" id="MQL86542.1"/>
    </source>
</evidence>
<keyword evidence="2" id="KW-0689">Ribosomal protein</keyword>
<dbReference type="SUPFAM" id="SSF54736">
    <property type="entry name" value="ClpS-like"/>
    <property type="match status" value="1"/>
</dbReference>
<keyword evidence="3" id="KW-0687">Ribonucleoprotein</keyword>
<dbReference type="InterPro" id="IPR000206">
    <property type="entry name" value="Ribosomal_bL12"/>
</dbReference>
<comment type="caution">
    <text evidence="5">The sequence shown here is derived from an EMBL/GenBank/DDBJ whole genome shotgun (WGS) entry which is preliminary data.</text>
</comment>
<evidence type="ECO:0000256" key="1">
    <source>
        <dbReference type="ARBA" id="ARBA00007197"/>
    </source>
</evidence>
<proteinExistence type="inferred from homology"/>
<name>A0A843UK84_COLES</name>
<dbReference type="GO" id="GO:0003735">
    <property type="term" value="F:structural constituent of ribosome"/>
    <property type="evidence" value="ECO:0007669"/>
    <property type="project" value="InterPro"/>
</dbReference>